<feature type="signal peptide" evidence="5">
    <location>
        <begin position="1"/>
        <end position="25"/>
    </location>
</feature>
<sequence>MKRLKFTAVLAAILLLTSIAPATYADGQRTIVDESVYDLLVDRFFNYTNDNNFDVDYKDPNAFNGGDLLGVKEKLTYLNDMGFTVVNLGPIFDTERYDGRLALSYDTIEEHFGTPEDLKALVDAAHELDMKITVDIPLSRVSAQHIWTSNENWALPNEDGTIDWNLDLPEVREALTNAVVGFISTHNLDGVRLIATDGIDTEFLNDLIGAIKDAEPSAYVMGDGDTGANFDLAMYDQTEEILRELFVAFDQPSSQLSDLPVSNENTAAIYVDTPFDSRFTYDIVSERMFPPTRWNLIMTTFLTLPGTPVIQYGTEIAVNGEKAPESHPILSFKSDDELIKHIADLNYLRNESEALRSGKYELLKNEDGMMVYKRWNDEETWIIAVNNTSETHVVELDDTVIGESDSILRGLLDGDIVRPVDYKFNITMDRETAEVFIVNEDRGINKGYILALILVWILFIGFLTLVWRQGKKRKEESSK</sequence>
<name>A0ABV8X0P9_9LACT</name>
<dbReference type="InterPro" id="IPR006047">
    <property type="entry name" value="GH13_cat_dom"/>
</dbReference>
<dbReference type="InterPro" id="IPR013780">
    <property type="entry name" value="Glyco_hydro_b"/>
</dbReference>
<dbReference type="Pfam" id="PF22026">
    <property type="entry name" value="Alpha-amylase_C_2"/>
    <property type="match status" value="1"/>
</dbReference>
<feature type="chain" id="PRO_5045298271" evidence="5">
    <location>
        <begin position="26"/>
        <end position="479"/>
    </location>
</feature>
<dbReference type="Proteomes" id="UP001595817">
    <property type="component" value="Unassembled WGS sequence"/>
</dbReference>
<feature type="transmembrane region" description="Helical" evidence="4">
    <location>
        <begin position="447"/>
        <end position="467"/>
    </location>
</feature>
<evidence type="ECO:0000259" key="6">
    <source>
        <dbReference type="SMART" id="SM00642"/>
    </source>
</evidence>
<dbReference type="SMART" id="SM00642">
    <property type="entry name" value="Aamy"/>
    <property type="match status" value="1"/>
</dbReference>
<keyword evidence="3 5" id="KW-0732">Signal</keyword>
<evidence type="ECO:0000313" key="7">
    <source>
        <dbReference type="EMBL" id="MFC4409516.1"/>
    </source>
</evidence>
<proteinExistence type="predicted"/>
<keyword evidence="2" id="KW-0479">Metal-binding</keyword>
<protein>
    <submittedName>
        <fullName evidence="7">Alpha-amylase family glycosyl hydrolase</fullName>
    </submittedName>
</protein>
<dbReference type="EMBL" id="JBHSEC010000003">
    <property type="protein sequence ID" value="MFC4409516.1"/>
    <property type="molecule type" value="Genomic_DNA"/>
</dbReference>
<dbReference type="Gene3D" id="3.20.20.80">
    <property type="entry name" value="Glycosidases"/>
    <property type="match status" value="1"/>
</dbReference>
<accession>A0ABV8X0P9</accession>
<dbReference type="PANTHER" id="PTHR10357">
    <property type="entry name" value="ALPHA-AMYLASE FAMILY MEMBER"/>
    <property type="match status" value="1"/>
</dbReference>
<keyword evidence="4" id="KW-0812">Transmembrane</keyword>
<keyword evidence="4" id="KW-1133">Transmembrane helix</keyword>
<organism evidence="7 8">
    <name type="scientific">Chungangia koreensis</name>
    <dbReference type="NCBI Taxonomy" id="752657"/>
    <lineage>
        <taxon>Bacteria</taxon>
        <taxon>Bacillati</taxon>
        <taxon>Bacillota</taxon>
        <taxon>Bacilli</taxon>
        <taxon>Lactobacillales</taxon>
        <taxon>Chungangia</taxon>
    </lineage>
</organism>
<dbReference type="SUPFAM" id="SSF51445">
    <property type="entry name" value="(Trans)glycosidases"/>
    <property type="match status" value="1"/>
</dbReference>
<dbReference type="Gene3D" id="2.60.40.1180">
    <property type="entry name" value="Golgi alpha-mannosidase II"/>
    <property type="match status" value="1"/>
</dbReference>
<keyword evidence="4" id="KW-0472">Membrane</keyword>
<dbReference type="InterPro" id="IPR017853">
    <property type="entry name" value="GH"/>
</dbReference>
<dbReference type="PANTHER" id="PTHR10357:SF215">
    <property type="entry name" value="ALPHA-AMYLASE 1"/>
    <property type="match status" value="1"/>
</dbReference>
<comment type="cofactor">
    <cofactor evidence="1">
        <name>Ca(2+)</name>
        <dbReference type="ChEBI" id="CHEBI:29108"/>
    </cofactor>
</comment>
<evidence type="ECO:0000256" key="3">
    <source>
        <dbReference type="ARBA" id="ARBA00022729"/>
    </source>
</evidence>
<evidence type="ECO:0000256" key="4">
    <source>
        <dbReference type="SAM" id="Phobius"/>
    </source>
</evidence>
<evidence type="ECO:0000313" key="8">
    <source>
        <dbReference type="Proteomes" id="UP001595817"/>
    </source>
</evidence>
<feature type="domain" description="Glycosyl hydrolase family 13 catalytic" evidence="6">
    <location>
        <begin position="38"/>
        <end position="349"/>
    </location>
</feature>
<gene>
    <name evidence="7" type="ORF">ACFOZY_03585</name>
</gene>
<dbReference type="Pfam" id="PF00128">
    <property type="entry name" value="Alpha-amylase"/>
    <property type="match status" value="1"/>
</dbReference>
<reference evidence="8" key="1">
    <citation type="journal article" date="2019" name="Int. J. Syst. Evol. Microbiol.">
        <title>The Global Catalogue of Microorganisms (GCM) 10K type strain sequencing project: providing services to taxonomists for standard genome sequencing and annotation.</title>
        <authorList>
            <consortium name="The Broad Institute Genomics Platform"/>
            <consortium name="The Broad Institute Genome Sequencing Center for Infectious Disease"/>
            <person name="Wu L."/>
            <person name="Ma J."/>
        </authorList>
    </citation>
    <scope>NUCLEOTIDE SEQUENCE [LARGE SCALE GENOMIC DNA]</scope>
    <source>
        <strain evidence="8">CCUG 59778</strain>
    </source>
</reference>
<evidence type="ECO:0000256" key="5">
    <source>
        <dbReference type="SAM" id="SignalP"/>
    </source>
</evidence>
<keyword evidence="7" id="KW-0378">Hydrolase</keyword>
<keyword evidence="8" id="KW-1185">Reference proteome</keyword>
<evidence type="ECO:0000256" key="2">
    <source>
        <dbReference type="ARBA" id="ARBA00022723"/>
    </source>
</evidence>
<dbReference type="RefSeq" id="WP_378152347.1">
    <property type="nucleotide sequence ID" value="NZ_JBHSEC010000003.1"/>
</dbReference>
<comment type="caution">
    <text evidence="7">The sequence shown here is derived from an EMBL/GenBank/DDBJ whole genome shotgun (WGS) entry which is preliminary data.</text>
</comment>
<dbReference type="GO" id="GO:0016787">
    <property type="term" value="F:hydrolase activity"/>
    <property type="evidence" value="ECO:0007669"/>
    <property type="project" value="UniProtKB-KW"/>
</dbReference>
<dbReference type="SUPFAM" id="SSF51011">
    <property type="entry name" value="Glycosyl hydrolase domain"/>
    <property type="match status" value="1"/>
</dbReference>
<evidence type="ECO:0000256" key="1">
    <source>
        <dbReference type="ARBA" id="ARBA00001913"/>
    </source>
</evidence>
<dbReference type="InterPro" id="IPR054174">
    <property type="entry name" value="Alpha-amylase-like_C"/>
</dbReference>